<feature type="chain" id="PRO_5023065789" description="F-box domain-containing protein" evidence="1">
    <location>
        <begin position="29"/>
        <end position="407"/>
    </location>
</feature>
<evidence type="ECO:0000256" key="1">
    <source>
        <dbReference type="SAM" id="SignalP"/>
    </source>
</evidence>
<accession>A0A5C3P161</accession>
<dbReference type="InParanoid" id="A0A5C3P161"/>
<feature type="signal peptide" evidence="1">
    <location>
        <begin position="1"/>
        <end position="28"/>
    </location>
</feature>
<keyword evidence="1" id="KW-0732">Signal</keyword>
<evidence type="ECO:0008006" key="4">
    <source>
        <dbReference type="Google" id="ProtNLM"/>
    </source>
</evidence>
<evidence type="ECO:0000313" key="3">
    <source>
        <dbReference type="Proteomes" id="UP000308197"/>
    </source>
</evidence>
<dbReference type="AlphaFoldDB" id="A0A5C3P161"/>
<dbReference type="EMBL" id="ML211397">
    <property type="protein sequence ID" value="TFK83386.1"/>
    <property type="molecule type" value="Genomic_DNA"/>
</dbReference>
<organism evidence="2 3">
    <name type="scientific">Polyporus arcularius HHB13444</name>
    <dbReference type="NCBI Taxonomy" id="1314778"/>
    <lineage>
        <taxon>Eukaryota</taxon>
        <taxon>Fungi</taxon>
        <taxon>Dikarya</taxon>
        <taxon>Basidiomycota</taxon>
        <taxon>Agaricomycotina</taxon>
        <taxon>Agaricomycetes</taxon>
        <taxon>Polyporales</taxon>
        <taxon>Polyporaceae</taxon>
        <taxon>Polyporus</taxon>
    </lineage>
</organism>
<name>A0A5C3P161_9APHY</name>
<sequence>MSGVFSQSQMNLDVLLVILSLAHRQAQSRMMKTCRILCREGARHLLEEEVQLSKQARLISFILFMQRDPQIRVASLRELVVELDKGISKETGKMFAKLFIELAKAENAGLRHLTLDSSERILRADRTLPTTIARLTSLTSLSMSDIGPRGSKLLGELRSCLRRAELAFTGQVLDSRRTEGDWGDLDPIRLLSTSKDTLESLKVTNSWFTDAGQAVVYPRMVSLAIEDVWLPSTPILHRAFPNLSEIEADHGAATIPSDVSIADWRTASRAYQHEHGSWREVQHFEGSSDDLYLLSPLCQIRRIAFTHNDGDGDASIEADVLHDILSDTRPSHLELVLFLNLNDNLLNQDWTAALFEHRTPPLQILHIELKVSEEDGWEEVADLTEALDALQVALASSSLSELELSIE</sequence>
<proteinExistence type="predicted"/>
<gene>
    <name evidence="2" type="ORF">K466DRAFT_602908</name>
</gene>
<evidence type="ECO:0000313" key="2">
    <source>
        <dbReference type="EMBL" id="TFK83386.1"/>
    </source>
</evidence>
<reference evidence="2 3" key="1">
    <citation type="journal article" date="2019" name="Nat. Ecol. Evol.">
        <title>Megaphylogeny resolves global patterns of mushroom evolution.</title>
        <authorList>
            <person name="Varga T."/>
            <person name="Krizsan K."/>
            <person name="Foldi C."/>
            <person name="Dima B."/>
            <person name="Sanchez-Garcia M."/>
            <person name="Sanchez-Ramirez S."/>
            <person name="Szollosi G.J."/>
            <person name="Szarkandi J.G."/>
            <person name="Papp V."/>
            <person name="Albert L."/>
            <person name="Andreopoulos W."/>
            <person name="Angelini C."/>
            <person name="Antonin V."/>
            <person name="Barry K.W."/>
            <person name="Bougher N.L."/>
            <person name="Buchanan P."/>
            <person name="Buyck B."/>
            <person name="Bense V."/>
            <person name="Catcheside P."/>
            <person name="Chovatia M."/>
            <person name="Cooper J."/>
            <person name="Damon W."/>
            <person name="Desjardin D."/>
            <person name="Finy P."/>
            <person name="Geml J."/>
            <person name="Haridas S."/>
            <person name="Hughes K."/>
            <person name="Justo A."/>
            <person name="Karasinski D."/>
            <person name="Kautmanova I."/>
            <person name="Kiss B."/>
            <person name="Kocsube S."/>
            <person name="Kotiranta H."/>
            <person name="LaButti K.M."/>
            <person name="Lechner B.E."/>
            <person name="Liimatainen K."/>
            <person name="Lipzen A."/>
            <person name="Lukacs Z."/>
            <person name="Mihaltcheva S."/>
            <person name="Morgado L.N."/>
            <person name="Niskanen T."/>
            <person name="Noordeloos M.E."/>
            <person name="Ohm R.A."/>
            <person name="Ortiz-Santana B."/>
            <person name="Ovrebo C."/>
            <person name="Racz N."/>
            <person name="Riley R."/>
            <person name="Savchenko A."/>
            <person name="Shiryaev A."/>
            <person name="Soop K."/>
            <person name="Spirin V."/>
            <person name="Szebenyi C."/>
            <person name="Tomsovsky M."/>
            <person name="Tulloss R.E."/>
            <person name="Uehling J."/>
            <person name="Grigoriev I.V."/>
            <person name="Vagvolgyi C."/>
            <person name="Papp T."/>
            <person name="Martin F.M."/>
            <person name="Miettinen O."/>
            <person name="Hibbett D.S."/>
            <person name="Nagy L.G."/>
        </authorList>
    </citation>
    <scope>NUCLEOTIDE SEQUENCE [LARGE SCALE GENOMIC DNA]</scope>
    <source>
        <strain evidence="2 3">HHB13444</strain>
    </source>
</reference>
<keyword evidence="3" id="KW-1185">Reference proteome</keyword>
<protein>
    <recommendedName>
        <fullName evidence="4">F-box domain-containing protein</fullName>
    </recommendedName>
</protein>
<dbReference type="Proteomes" id="UP000308197">
    <property type="component" value="Unassembled WGS sequence"/>
</dbReference>